<dbReference type="EMBL" id="CAHS01000014">
    <property type="protein sequence ID" value="CCG87088.1"/>
    <property type="molecule type" value="Genomic_DNA"/>
</dbReference>
<reference evidence="2 3" key="1">
    <citation type="journal article" date="2013" name="Syst. Appl. Microbiol.">
        <title>Phylogenetic position and virulence apparatus of the pear flower necrosis pathogen Erwinia piriflorinigrans CFBP 5888T as assessed by comparative genomics.</title>
        <authorList>
            <person name="Smits T.H."/>
            <person name="Rezzonico F."/>
            <person name="Lopez M.M."/>
            <person name="Blom J."/>
            <person name="Goesmann A."/>
            <person name="Frey J.E."/>
            <person name="Duffy B."/>
        </authorList>
    </citation>
    <scope>NUCLEOTIDE SEQUENCE [LARGE SCALE GENOMIC DNA]</scope>
    <source>
        <strain evidence="3">CFBP5888</strain>
    </source>
</reference>
<evidence type="ECO:0000313" key="2">
    <source>
        <dbReference type="EMBL" id="CCG87088.1"/>
    </source>
</evidence>
<sequence length="124" mass="13484">MTTSLRFPLLIAVYLGILYFQHGVVVNSNILSAILFIALIGVSASLYFLQKGIELATPLAVSTVLALSPLAVFIIQLFNSQTSFSLMLFVTIMIIVSVSIISIIYNAGQIGRRVCENETSPCKQ</sequence>
<protein>
    <submittedName>
        <fullName evidence="2">Uncharacterized protein</fullName>
    </submittedName>
</protein>
<dbReference type="STRING" id="1161919.EPIR_1723"/>
<proteinExistence type="predicted"/>
<gene>
    <name evidence="2" type="ORF">EPIR_1723</name>
</gene>
<feature type="transmembrane region" description="Helical" evidence="1">
    <location>
        <begin position="7"/>
        <end position="24"/>
    </location>
</feature>
<accession>V5Z767</accession>
<keyword evidence="1" id="KW-1133">Transmembrane helix</keyword>
<evidence type="ECO:0000313" key="3">
    <source>
        <dbReference type="Proteomes" id="UP000018217"/>
    </source>
</evidence>
<keyword evidence="1" id="KW-0472">Membrane</keyword>
<keyword evidence="3" id="KW-1185">Reference proteome</keyword>
<dbReference type="Proteomes" id="UP000018217">
    <property type="component" value="Unassembled WGS sequence"/>
</dbReference>
<feature type="transmembrane region" description="Helical" evidence="1">
    <location>
        <begin position="56"/>
        <end position="78"/>
    </location>
</feature>
<dbReference type="AlphaFoldDB" id="V5Z767"/>
<evidence type="ECO:0000256" key="1">
    <source>
        <dbReference type="SAM" id="Phobius"/>
    </source>
</evidence>
<keyword evidence="1" id="KW-0812">Transmembrane</keyword>
<feature type="transmembrane region" description="Helical" evidence="1">
    <location>
        <begin position="30"/>
        <end position="49"/>
    </location>
</feature>
<organism evidence="2 3">
    <name type="scientific">Erwinia piriflorinigrans CFBP 5888</name>
    <dbReference type="NCBI Taxonomy" id="1161919"/>
    <lineage>
        <taxon>Bacteria</taxon>
        <taxon>Pseudomonadati</taxon>
        <taxon>Pseudomonadota</taxon>
        <taxon>Gammaproteobacteria</taxon>
        <taxon>Enterobacterales</taxon>
        <taxon>Erwiniaceae</taxon>
        <taxon>Erwinia</taxon>
    </lineage>
</organism>
<feature type="transmembrane region" description="Helical" evidence="1">
    <location>
        <begin position="84"/>
        <end position="105"/>
    </location>
</feature>
<comment type="caution">
    <text evidence="2">The sequence shown here is derived from an EMBL/GenBank/DDBJ whole genome shotgun (WGS) entry which is preliminary data.</text>
</comment>
<name>V5Z767_9GAMM</name>